<feature type="coiled-coil region" evidence="1">
    <location>
        <begin position="481"/>
        <end position="536"/>
    </location>
</feature>
<gene>
    <name evidence="2" type="ORF">OFUS_LOCUS18220</name>
</gene>
<evidence type="ECO:0000313" key="2">
    <source>
        <dbReference type="EMBL" id="CAH1793360.1"/>
    </source>
</evidence>
<organism evidence="2 3">
    <name type="scientific">Owenia fusiformis</name>
    <name type="common">Polychaete worm</name>
    <dbReference type="NCBI Taxonomy" id="6347"/>
    <lineage>
        <taxon>Eukaryota</taxon>
        <taxon>Metazoa</taxon>
        <taxon>Spiralia</taxon>
        <taxon>Lophotrochozoa</taxon>
        <taxon>Annelida</taxon>
        <taxon>Polychaeta</taxon>
        <taxon>Sedentaria</taxon>
        <taxon>Canalipalpata</taxon>
        <taxon>Sabellida</taxon>
        <taxon>Oweniida</taxon>
        <taxon>Oweniidae</taxon>
        <taxon>Owenia</taxon>
    </lineage>
</organism>
<dbReference type="EMBL" id="CAIIXF020000009">
    <property type="protein sequence ID" value="CAH1793360.1"/>
    <property type="molecule type" value="Genomic_DNA"/>
</dbReference>
<dbReference type="InterPro" id="IPR011990">
    <property type="entry name" value="TPR-like_helical_dom_sf"/>
</dbReference>
<evidence type="ECO:0000313" key="3">
    <source>
        <dbReference type="Proteomes" id="UP000749559"/>
    </source>
</evidence>
<keyword evidence="3" id="KW-1185">Reference proteome</keyword>
<dbReference type="PANTHER" id="PTHR19959:SF119">
    <property type="entry name" value="FUNGAL LIPASE-LIKE DOMAIN-CONTAINING PROTEIN"/>
    <property type="match status" value="1"/>
</dbReference>
<evidence type="ECO:0000256" key="1">
    <source>
        <dbReference type="SAM" id="Coils"/>
    </source>
</evidence>
<dbReference type="Gene3D" id="1.25.40.10">
    <property type="entry name" value="Tetratricopeptide repeat domain"/>
    <property type="match status" value="1"/>
</dbReference>
<accession>A0A8S4PJN8</accession>
<comment type="caution">
    <text evidence="2">The sequence shown here is derived from an EMBL/GenBank/DDBJ whole genome shotgun (WGS) entry which is preliminary data.</text>
</comment>
<proteinExistence type="predicted"/>
<dbReference type="Proteomes" id="UP000749559">
    <property type="component" value="Unassembled WGS sequence"/>
</dbReference>
<name>A0A8S4PJN8_OWEFU</name>
<dbReference type="AlphaFoldDB" id="A0A8S4PJN8"/>
<sequence>MTLHLKLLSFGETVLPAMDITSLNESDLNDPTKDWYLDFRKYAKVKQGISFDGLMPRANKTPYFTFSTYPEDIQFRLTNTKAAFMKQFKTIETDATMKKFLFVFKGDFTTLFGDESIEMELKKCFKEKSKQRKMVLKLIKKELNEDFVKHSCIKKIYDAKYKKEIIEKDSFHVKKELYRLPSVVINNLLHLLKSNTTCVWEITKLSGVNKENTHHLKMTLSTAAELRLRCYAQNNGQVDEDKGHFLPDILVGKGIDKKIFSKQLILRYFLTAIPLVNVMEEARPEEDDVLMSLGDVSGDVDGETLRADDVEEEGKDVLRSLKYANLYEASDLNKAMANILMNDTSAAKECMKRANELSSKINSSPTQMIMYILCNTYIKDDVISKPFFDSLKHQALETDGLDIGVKNTLGNALIQKGDVEEATEVLEKTVDESKDKRKITSLALLKVAYEKGGNEGKLQEIRDEHPEIDVIQSLMNKISDSKENEELVEKMARESQQLKKDLFEAQGVITALRRESEEAERKIEEQADKIMEMKRSADEVSPAHLDAITSYIRSLSMQYTEQE</sequence>
<protein>
    <submittedName>
        <fullName evidence="2">Uncharacterized protein</fullName>
    </submittedName>
</protein>
<dbReference type="PANTHER" id="PTHR19959">
    <property type="entry name" value="KINESIN LIGHT CHAIN"/>
    <property type="match status" value="1"/>
</dbReference>
<keyword evidence="1" id="KW-0175">Coiled coil</keyword>
<reference evidence="2" key="1">
    <citation type="submission" date="2022-03" db="EMBL/GenBank/DDBJ databases">
        <authorList>
            <person name="Martin C."/>
        </authorList>
    </citation>
    <scope>NUCLEOTIDE SEQUENCE</scope>
</reference>